<sequence>MNSFKPLLAKVTAGTSLDRVEARRAFDDLLSGEVTPVQAGAFLVALKVRGETPDEIIGAVEAMRARMLPVAAVPGAIDVVGTGGDHSGSYNVSTLAALIAASCGVPVAKHGNRAATSRSGAADVLAALGVRIGLDPDGLARCLAQAGLCFMFAQTHHGAMRHVAPVRAELPTRTIFNLLGPLANPAGVKHQLFGVSAPAWAEPLTRVLAELGSERVWTVHGSDGLDEITVTGPTAVVTLDGGHLSHATLDPREVGLTLHSLDDLRGGDPDHNAAALHGVLEGARNAYRDIGVINAGAALVVAGAATTLHEGVERAQHALDSGAARATLSALVTVSNA</sequence>
<dbReference type="Pfam" id="PF02885">
    <property type="entry name" value="Glycos_trans_3N"/>
    <property type="match status" value="1"/>
</dbReference>
<dbReference type="EC" id="2.4.2.18" evidence="9"/>
<feature type="binding site" evidence="9">
    <location>
        <position position="167"/>
    </location>
    <ligand>
        <name>anthranilate</name>
        <dbReference type="ChEBI" id="CHEBI:16567"/>
        <label>2</label>
    </ligand>
</feature>
<evidence type="ECO:0000256" key="9">
    <source>
        <dbReference type="HAMAP-Rule" id="MF_00211"/>
    </source>
</evidence>
<comment type="cofactor">
    <cofactor evidence="9">
        <name>Mg(2+)</name>
        <dbReference type="ChEBI" id="CHEBI:18420"/>
    </cofactor>
    <text evidence="9">Binds 2 magnesium ions per monomer.</text>
</comment>
<evidence type="ECO:0000259" key="10">
    <source>
        <dbReference type="Pfam" id="PF00591"/>
    </source>
</evidence>
<reference evidence="13" key="1">
    <citation type="submission" date="2016-10" db="EMBL/GenBank/DDBJ databases">
        <authorList>
            <person name="Varghese N."/>
            <person name="Submissions S."/>
        </authorList>
    </citation>
    <scope>NUCLEOTIDE SEQUENCE [LARGE SCALE GENOMIC DNA]</scope>
    <source>
        <strain evidence="13">Gh-105</strain>
    </source>
</reference>
<feature type="binding site" evidence="9">
    <location>
        <position position="227"/>
    </location>
    <ligand>
        <name>Mg(2+)</name>
        <dbReference type="ChEBI" id="CHEBI:18420"/>
        <label>1</label>
    </ligand>
</feature>
<comment type="pathway">
    <text evidence="1 9">Amino-acid biosynthesis; L-tryptophan biosynthesis; L-tryptophan from chorismate: step 2/5.</text>
</comment>
<dbReference type="SUPFAM" id="SSF52418">
    <property type="entry name" value="Nucleoside phosphorylase/phosphoribosyltransferase catalytic domain"/>
    <property type="match status" value="1"/>
</dbReference>
<comment type="similarity">
    <text evidence="9">Belongs to the anthranilate phosphoribosyltransferase family.</text>
</comment>
<dbReference type="STRING" id="582675.SAMN05192565_10163"/>
<dbReference type="InterPro" id="IPR036320">
    <property type="entry name" value="Glycosyl_Trfase_fam3_N_dom_sf"/>
</dbReference>
<feature type="binding site" evidence="9">
    <location>
        <position position="89"/>
    </location>
    <ligand>
        <name>5-phospho-alpha-D-ribose 1-diphosphate</name>
        <dbReference type="ChEBI" id="CHEBI:58017"/>
    </ligand>
</feature>
<keyword evidence="3 9" id="KW-0328">Glycosyltransferase</keyword>
<keyword evidence="5 9" id="KW-0822">Tryptophan biosynthesis</keyword>
<organism evidence="12 13">
    <name type="scientific">Methylobacterium gossipiicola</name>
    <dbReference type="NCBI Taxonomy" id="582675"/>
    <lineage>
        <taxon>Bacteria</taxon>
        <taxon>Pseudomonadati</taxon>
        <taxon>Pseudomonadota</taxon>
        <taxon>Alphaproteobacteria</taxon>
        <taxon>Hyphomicrobiales</taxon>
        <taxon>Methylobacteriaceae</taxon>
        <taxon>Methylobacterium</taxon>
    </lineage>
</organism>
<evidence type="ECO:0000256" key="5">
    <source>
        <dbReference type="ARBA" id="ARBA00022822"/>
    </source>
</evidence>
<feature type="binding site" evidence="9">
    <location>
        <begin position="91"/>
        <end position="94"/>
    </location>
    <ligand>
        <name>5-phospho-alpha-D-ribose 1-diphosphate</name>
        <dbReference type="ChEBI" id="CHEBI:58017"/>
    </ligand>
</feature>
<evidence type="ECO:0000256" key="4">
    <source>
        <dbReference type="ARBA" id="ARBA00022679"/>
    </source>
</evidence>
<feature type="binding site" evidence="9">
    <location>
        <position position="93"/>
    </location>
    <ligand>
        <name>Mg(2+)</name>
        <dbReference type="ChEBI" id="CHEBI:18420"/>
        <label>1</label>
    </ligand>
</feature>
<evidence type="ECO:0000256" key="1">
    <source>
        <dbReference type="ARBA" id="ARBA00004907"/>
    </source>
</evidence>
<protein>
    <recommendedName>
        <fullName evidence="9">Anthranilate phosphoribosyltransferase</fullName>
        <ecNumber evidence="9">2.4.2.18</ecNumber>
    </recommendedName>
</protein>
<feature type="binding site" evidence="9">
    <location>
        <position position="112"/>
    </location>
    <ligand>
        <name>anthranilate</name>
        <dbReference type="ChEBI" id="CHEBI:16567"/>
        <label>1</label>
    </ligand>
</feature>
<dbReference type="GO" id="GO:0004048">
    <property type="term" value="F:anthranilate phosphoribosyltransferase activity"/>
    <property type="evidence" value="ECO:0007669"/>
    <property type="project" value="UniProtKB-UniRule"/>
</dbReference>
<keyword evidence="4 9" id="KW-0808">Transferase</keyword>
<comment type="similarity">
    <text evidence="8">In the C-terminal section; belongs to the anthranilate phosphoribosyltransferase family.</text>
</comment>
<dbReference type="InterPro" id="IPR035902">
    <property type="entry name" value="Nuc_phospho_transferase"/>
</dbReference>
<comment type="subunit">
    <text evidence="9">Homodimer.</text>
</comment>
<dbReference type="GO" id="GO:0000162">
    <property type="term" value="P:L-tryptophan biosynthetic process"/>
    <property type="evidence" value="ECO:0007669"/>
    <property type="project" value="UniProtKB-UniRule"/>
</dbReference>
<feature type="domain" description="Glycosyl transferase family 3 N-terminal" evidence="11">
    <location>
        <begin position="5"/>
        <end position="66"/>
    </location>
</feature>
<dbReference type="Proteomes" id="UP000199229">
    <property type="component" value="Unassembled WGS sequence"/>
</dbReference>
<evidence type="ECO:0000256" key="6">
    <source>
        <dbReference type="ARBA" id="ARBA00023141"/>
    </source>
</evidence>
<feature type="binding site" evidence="9">
    <location>
        <position position="121"/>
    </location>
    <ligand>
        <name>5-phospho-alpha-D-ribose 1-diphosphate</name>
        <dbReference type="ChEBI" id="CHEBI:58017"/>
    </ligand>
</feature>
<feature type="binding site" evidence="9">
    <location>
        <position position="226"/>
    </location>
    <ligand>
        <name>Mg(2+)</name>
        <dbReference type="ChEBI" id="CHEBI:18420"/>
        <label>2</label>
    </ligand>
</feature>
<dbReference type="EMBL" id="FOPM01000001">
    <property type="protein sequence ID" value="SFG26238.1"/>
    <property type="molecule type" value="Genomic_DNA"/>
</dbReference>
<comment type="caution">
    <text evidence="9">Lacks conserved residue(s) required for the propagation of feature annotation.</text>
</comment>
<feature type="binding site" evidence="9">
    <location>
        <begin position="84"/>
        <end position="85"/>
    </location>
    <ligand>
        <name>5-phospho-alpha-D-ribose 1-diphosphate</name>
        <dbReference type="ChEBI" id="CHEBI:58017"/>
    </ligand>
</feature>
<evidence type="ECO:0000256" key="7">
    <source>
        <dbReference type="ARBA" id="ARBA00052328"/>
    </source>
</evidence>
<dbReference type="GO" id="GO:0000287">
    <property type="term" value="F:magnesium ion binding"/>
    <property type="evidence" value="ECO:0007669"/>
    <property type="project" value="UniProtKB-UniRule"/>
</dbReference>
<evidence type="ECO:0000313" key="12">
    <source>
        <dbReference type="EMBL" id="SFG26238.1"/>
    </source>
</evidence>
<evidence type="ECO:0000313" key="13">
    <source>
        <dbReference type="Proteomes" id="UP000199229"/>
    </source>
</evidence>
<feature type="domain" description="Glycosyl transferase family 3" evidence="10">
    <location>
        <begin position="76"/>
        <end position="324"/>
    </location>
</feature>
<dbReference type="OrthoDB" id="9806430at2"/>
<dbReference type="NCBIfam" id="TIGR01245">
    <property type="entry name" value="trpD"/>
    <property type="match status" value="1"/>
</dbReference>
<dbReference type="Gene3D" id="3.40.1030.10">
    <property type="entry name" value="Nucleoside phosphorylase/phosphoribosyltransferase catalytic domain"/>
    <property type="match status" value="1"/>
</dbReference>
<dbReference type="InterPro" id="IPR017459">
    <property type="entry name" value="Glycosyl_Trfase_fam3_N_dom"/>
</dbReference>
<keyword evidence="13" id="KW-1185">Reference proteome</keyword>
<keyword evidence="6 9" id="KW-0057">Aromatic amino acid biosynthesis</keyword>
<evidence type="ECO:0000256" key="8">
    <source>
        <dbReference type="ARBA" id="ARBA00061188"/>
    </source>
</evidence>
<accession>A0A1I2QD66</accession>
<dbReference type="AlphaFoldDB" id="A0A1I2QD66"/>
<keyword evidence="9" id="KW-0479">Metal-binding</keyword>
<gene>
    <name evidence="9" type="primary">trpD</name>
    <name evidence="12" type="ORF">SAMN05192565_10163</name>
</gene>
<name>A0A1I2QD66_9HYPH</name>
<dbReference type="PANTHER" id="PTHR43285">
    <property type="entry name" value="ANTHRANILATE PHOSPHORIBOSYLTRANSFERASE"/>
    <property type="match status" value="1"/>
</dbReference>
<evidence type="ECO:0000259" key="11">
    <source>
        <dbReference type="Pfam" id="PF02885"/>
    </source>
</evidence>
<dbReference type="SUPFAM" id="SSF47648">
    <property type="entry name" value="Nucleoside phosphorylase/phosphoribosyltransferase N-terminal domain"/>
    <property type="match status" value="1"/>
</dbReference>
<feature type="binding site" evidence="9">
    <location>
        <position position="81"/>
    </location>
    <ligand>
        <name>5-phospho-alpha-D-ribose 1-diphosphate</name>
        <dbReference type="ChEBI" id="CHEBI:58017"/>
    </ligand>
</feature>
<keyword evidence="2 9" id="KW-0028">Amino-acid biosynthesis</keyword>
<feature type="binding site" evidence="9">
    <location>
        <position position="227"/>
    </location>
    <ligand>
        <name>Mg(2+)</name>
        <dbReference type="ChEBI" id="CHEBI:18420"/>
        <label>2</label>
    </ligand>
</feature>
<dbReference type="RefSeq" id="WP_091967619.1">
    <property type="nucleotide sequence ID" value="NZ_FOPM01000001.1"/>
</dbReference>
<dbReference type="InterPro" id="IPR005940">
    <property type="entry name" value="Anthranilate_Pribosyl_Tfrase"/>
</dbReference>
<keyword evidence="9" id="KW-0460">Magnesium</keyword>
<dbReference type="FunFam" id="3.40.1030.10:FF:000002">
    <property type="entry name" value="Anthranilate phosphoribosyltransferase"/>
    <property type="match status" value="1"/>
</dbReference>
<dbReference type="GO" id="GO:0005829">
    <property type="term" value="C:cytosol"/>
    <property type="evidence" value="ECO:0007669"/>
    <property type="project" value="TreeGrafter"/>
</dbReference>
<feature type="binding site" evidence="9">
    <location>
        <begin position="109"/>
        <end position="117"/>
    </location>
    <ligand>
        <name>5-phospho-alpha-D-ribose 1-diphosphate</name>
        <dbReference type="ChEBI" id="CHEBI:58017"/>
    </ligand>
</feature>
<dbReference type="UniPathway" id="UPA00035">
    <property type="reaction ID" value="UER00041"/>
</dbReference>
<dbReference type="InterPro" id="IPR000312">
    <property type="entry name" value="Glycosyl_Trfase_fam3"/>
</dbReference>
<comment type="function">
    <text evidence="9">Catalyzes the transfer of the phosphoribosyl group of 5-phosphorylribose-1-pyrophosphate (PRPP) to anthranilate to yield N-(5'-phosphoribosyl)-anthranilate (PRA).</text>
</comment>
<proteinExistence type="inferred from homology"/>
<dbReference type="Pfam" id="PF00591">
    <property type="entry name" value="Glycos_transf_3"/>
    <property type="match status" value="1"/>
</dbReference>
<feature type="binding site" evidence="9">
    <location>
        <position position="81"/>
    </location>
    <ligand>
        <name>anthranilate</name>
        <dbReference type="ChEBI" id="CHEBI:16567"/>
        <label>1</label>
    </ligand>
</feature>
<dbReference type="Gene3D" id="1.20.970.10">
    <property type="entry name" value="Transferase, Pyrimidine Nucleoside Phosphorylase, Chain C"/>
    <property type="match status" value="1"/>
</dbReference>
<dbReference type="HAMAP" id="MF_00211">
    <property type="entry name" value="TrpD"/>
    <property type="match status" value="1"/>
</dbReference>
<comment type="catalytic activity">
    <reaction evidence="7 9">
        <text>N-(5-phospho-beta-D-ribosyl)anthranilate + diphosphate = 5-phospho-alpha-D-ribose 1-diphosphate + anthranilate</text>
        <dbReference type="Rhea" id="RHEA:11768"/>
        <dbReference type="ChEBI" id="CHEBI:16567"/>
        <dbReference type="ChEBI" id="CHEBI:18277"/>
        <dbReference type="ChEBI" id="CHEBI:33019"/>
        <dbReference type="ChEBI" id="CHEBI:58017"/>
        <dbReference type="EC" id="2.4.2.18"/>
    </reaction>
</comment>
<dbReference type="PANTHER" id="PTHR43285:SF2">
    <property type="entry name" value="ANTHRANILATE PHOSPHORIBOSYLTRANSFERASE"/>
    <property type="match status" value="1"/>
</dbReference>
<evidence type="ECO:0000256" key="3">
    <source>
        <dbReference type="ARBA" id="ARBA00022676"/>
    </source>
</evidence>
<evidence type="ECO:0000256" key="2">
    <source>
        <dbReference type="ARBA" id="ARBA00022605"/>
    </source>
</evidence>